<reference evidence="1 2" key="1">
    <citation type="submission" date="2018-05" db="EMBL/GenBank/DDBJ databases">
        <title>Complete genome sequence of Arcticibacterium luteifluviistationis SM1504T, a cytophagaceae bacterium isolated from Arctic surface seawater.</title>
        <authorList>
            <person name="Li Y."/>
            <person name="Qin Q.-L."/>
        </authorList>
    </citation>
    <scope>NUCLEOTIDE SEQUENCE [LARGE SCALE GENOMIC DNA]</scope>
    <source>
        <strain evidence="1 2">SM1504</strain>
    </source>
</reference>
<organism evidence="1 2">
    <name type="scientific">Arcticibacterium luteifluviistationis</name>
    <dbReference type="NCBI Taxonomy" id="1784714"/>
    <lineage>
        <taxon>Bacteria</taxon>
        <taxon>Pseudomonadati</taxon>
        <taxon>Bacteroidota</taxon>
        <taxon>Cytophagia</taxon>
        <taxon>Cytophagales</taxon>
        <taxon>Leadbetterellaceae</taxon>
        <taxon>Arcticibacterium</taxon>
    </lineage>
</organism>
<accession>A0A2Z4GHW8</accession>
<sequence length="90" mass="10260">MPLKDALDAFLDSFNLKSKYNETQLVASWQKIMGQTIASRTDKIFIRSSTLFLRITSAPLRQELVLAKSKLITLINKEMGQELVNEVVFI</sequence>
<keyword evidence="2" id="KW-1185">Reference proteome</keyword>
<name>A0A2Z4GHW8_9BACT</name>
<dbReference type="Pfam" id="PF05258">
    <property type="entry name" value="DciA"/>
    <property type="match status" value="1"/>
</dbReference>
<dbReference type="PANTHER" id="PTHR36456:SF1">
    <property type="entry name" value="UPF0232 PROTEIN SCO3875"/>
    <property type="match status" value="1"/>
</dbReference>
<dbReference type="KEGG" id="als:DJ013_04205"/>
<dbReference type="Proteomes" id="UP000249873">
    <property type="component" value="Chromosome"/>
</dbReference>
<protein>
    <submittedName>
        <fullName evidence="1">DUF721 domain-containing protein</fullName>
    </submittedName>
</protein>
<dbReference type="InterPro" id="IPR007922">
    <property type="entry name" value="DciA-like"/>
</dbReference>
<dbReference type="OrthoDB" id="9796545at2"/>
<dbReference type="AlphaFoldDB" id="A0A2Z4GHW8"/>
<evidence type="ECO:0000313" key="1">
    <source>
        <dbReference type="EMBL" id="AWW00792.1"/>
    </source>
</evidence>
<dbReference type="EMBL" id="CP029480">
    <property type="protein sequence ID" value="AWW00792.1"/>
    <property type="molecule type" value="Genomic_DNA"/>
</dbReference>
<dbReference type="PANTHER" id="PTHR36456">
    <property type="entry name" value="UPF0232 PROTEIN SCO3875"/>
    <property type="match status" value="1"/>
</dbReference>
<gene>
    <name evidence="1" type="ORF">DJ013_04205</name>
</gene>
<proteinExistence type="predicted"/>
<evidence type="ECO:0000313" key="2">
    <source>
        <dbReference type="Proteomes" id="UP000249873"/>
    </source>
</evidence>